<dbReference type="EMBL" id="SLWO01000007">
    <property type="protein sequence ID" value="TCO21441.1"/>
    <property type="molecule type" value="Genomic_DNA"/>
</dbReference>
<evidence type="ECO:0000256" key="2">
    <source>
        <dbReference type="SAM" id="Phobius"/>
    </source>
</evidence>
<evidence type="ECO:0000256" key="1">
    <source>
        <dbReference type="SAM" id="Coils"/>
    </source>
</evidence>
<dbReference type="Proteomes" id="UP000622648">
    <property type="component" value="Unassembled WGS sequence"/>
</dbReference>
<keyword evidence="2" id="KW-1133">Transmembrane helix</keyword>
<dbReference type="EMBL" id="BMJO01000001">
    <property type="protein sequence ID" value="GGE38679.1"/>
    <property type="molecule type" value="Genomic_DNA"/>
</dbReference>
<dbReference type="Proteomes" id="UP000295684">
    <property type="component" value="Unassembled WGS sequence"/>
</dbReference>
<keyword evidence="6" id="KW-1185">Reference proteome</keyword>
<evidence type="ECO:0000313" key="5">
    <source>
        <dbReference type="Proteomes" id="UP000295684"/>
    </source>
</evidence>
<proteinExistence type="predicted"/>
<organism evidence="4 5">
    <name type="scientific">Pedobacter psychrotolerans</name>
    <dbReference type="NCBI Taxonomy" id="1843235"/>
    <lineage>
        <taxon>Bacteria</taxon>
        <taxon>Pseudomonadati</taxon>
        <taxon>Bacteroidota</taxon>
        <taxon>Sphingobacteriia</taxon>
        <taxon>Sphingobacteriales</taxon>
        <taxon>Sphingobacteriaceae</taxon>
        <taxon>Pedobacter</taxon>
    </lineage>
</organism>
<dbReference type="InterPro" id="IPR019277">
    <property type="entry name" value="DUF2304"/>
</dbReference>
<dbReference type="Pfam" id="PF10066">
    <property type="entry name" value="DUF2304"/>
    <property type="match status" value="1"/>
</dbReference>
<reference evidence="3" key="4">
    <citation type="submission" date="2024-05" db="EMBL/GenBank/DDBJ databases">
        <authorList>
            <person name="Sun Q."/>
            <person name="Zhou Y."/>
        </authorList>
    </citation>
    <scope>NUCLEOTIDE SEQUENCE</scope>
    <source>
        <strain evidence="3">CGMCC 1.15644</strain>
    </source>
</reference>
<keyword evidence="1" id="KW-0175">Coiled coil</keyword>
<reference evidence="4 5" key="3">
    <citation type="submission" date="2019-03" db="EMBL/GenBank/DDBJ databases">
        <title>Genomic Encyclopedia of Type Strains, Phase IV (KMG-IV): sequencing the most valuable type-strain genomes for metagenomic binning, comparative biology and taxonomic classification.</title>
        <authorList>
            <person name="Goeker M."/>
        </authorList>
    </citation>
    <scope>NUCLEOTIDE SEQUENCE [LARGE SCALE GENOMIC DNA]</scope>
    <source>
        <strain evidence="4 5">DSM 103236</strain>
    </source>
</reference>
<gene>
    <name evidence="4" type="ORF">EV200_10732</name>
    <name evidence="3" type="ORF">GCM10011413_00290</name>
</gene>
<evidence type="ECO:0000313" key="3">
    <source>
        <dbReference type="EMBL" id="GGE38679.1"/>
    </source>
</evidence>
<accession>A0A4R2H9K4</accession>
<feature type="transmembrane region" description="Helical" evidence="2">
    <location>
        <begin position="6"/>
        <end position="24"/>
    </location>
</feature>
<protein>
    <recommendedName>
        <fullName evidence="7">DUF2304 domain-containing protein</fullName>
    </recommendedName>
</protein>
<keyword evidence="2" id="KW-0812">Transmembrane</keyword>
<keyword evidence="2" id="KW-0472">Membrane</keyword>
<reference evidence="6" key="2">
    <citation type="journal article" date="2019" name="Int. J. Syst. Evol. Microbiol.">
        <title>The Global Catalogue of Microorganisms (GCM) 10K type strain sequencing project: providing services to taxonomists for standard genome sequencing and annotation.</title>
        <authorList>
            <consortium name="The Broad Institute Genomics Platform"/>
            <consortium name="The Broad Institute Genome Sequencing Center for Infectious Disease"/>
            <person name="Wu L."/>
            <person name="Ma J."/>
        </authorList>
    </citation>
    <scope>NUCLEOTIDE SEQUENCE [LARGE SCALE GENOMIC DNA]</scope>
    <source>
        <strain evidence="6">CGMCC 1.15644</strain>
    </source>
</reference>
<dbReference type="RefSeq" id="WP_132534798.1">
    <property type="nucleotide sequence ID" value="NZ_BMJO01000001.1"/>
</dbReference>
<feature type="coiled-coil region" evidence="1">
    <location>
        <begin position="88"/>
        <end position="115"/>
    </location>
</feature>
<reference evidence="3" key="1">
    <citation type="journal article" date="2014" name="Int. J. Syst. Evol. Microbiol.">
        <title>Complete genome of a new Firmicutes species belonging to the dominant human colonic microbiota ('Ruminococcus bicirculans') reveals two chromosomes and a selective capacity to utilize plant glucans.</title>
        <authorList>
            <consortium name="NISC Comparative Sequencing Program"/>
            <person name="Wegmann U."/>
            <person name="Louis P."/>
            <person name="Goesmann A."/>
            <person name="Henrissat B."/>
            <person name="Duncan S.H."/>
            <person name="Flint H.J."/>
        </authorList>
    </citation>
    <scope>NUCLEOTIDE SEQUENCE</scope>
    <source>
        <strain evidence="3">CGMCC 1.15644</strain>
    </source>
</reference>
<dbReference type="OrthoDB" id="677868at2"/>
<comment type="caution">
    <text evidence="4">The sequence shown here is derived from an EMBL/GenBank/DDBJ whole genome shotgun (WGS) entry which is preliminary data.</text>
</comment>
<evidence type="ECO:0008006" key="7">
    <source>
        <dbReference type="Google" id="ProtNLM"/>
    </source>
</evidence>
<evidence type="ECO:0000313" key="4">
    <source>
        <dbReference type="EMBL" id="TCO21441.1"/>
    </source>
</evidence>
<feature type="transmembrane region" description="Helical" evidence="2">
    <location>
        <begin position="31"/>
        <end position="49"/>
    </location>
</feature>
<feature type="transmembrane region" description="Helical" evidence="2">
    <location>
        <begin position="69"/>
        <end position="87"/>
    </location>
</feature>
<sequence length="124" mass="14363">MTRIQLLTILVNFIFIAYIARLIIKGKLREEYAIIWVICTILLTIFSFWPNGLEIMAKLLGVFQAPNLLFTGAIFAILIYLVHISVVSSKLHNNIRKLTQEMALLKQELEKEKQENKHPQKDPD</sequence>
<name>A0A4R2H9K4_9SPHI</name>
<dbReference type="AlphaFoldDB" id="A0A4R2H9K4"/>
<evidence type="ECO:0000313" key="6">
    <source>
        <dbReference type="Proteomes" id="UP000622648"/>
    </source>
</evidence>